<evidence type="ECO:0007829" key="14">
    <source>
        <dbReference type="PeptideAtlas" id="B7Q615"/>
    </source>
</evidence>
<dbReference type="PANTHER" id="PTHR45734">
    <property type="entry name" value="TENSIN"/>
    <property type="match status" value="1"/>
</dbReference>
<keyword evidence="14" id="KW-1267">Proteomics identification</keyword>
<gene>
    <name evidence="11" type="ORF">IscW_ISCW011208</name>
</gene>
<feature type="region of interest" description="Disordered" evidence="7">
    <location>
        <begin position="694"/>
        <end position="751"/>
    </location>
</feature>
<feature type="compositionally biased region" description="Polar residues" evidence="7">
    <location>
        <begin position="581"/>
        <end position="594"/>
    </location>
</feature>
<dbReference type="InterPro" id="IPR014020">
    <property type="entry name" value="Tensin_C2-dom"/>
</dbReference>
<feature type="domain" description="C2 tensin-type" evidence="10">
    <location>
        <begin position="41"/>
        <end position="195"/>
    </location>
</feature>
<dbReference type="CDD" id="cd01213">
    <property type="entry name" value="PTB_tensin"/>
    <property type="match status" value="1"/>
</dbReference>
<feature type="compositionally biased region" description="Low complexity" evidence="7">
    <location>
        <begin position="816"/>
        <end position="830"/>
    </location>
</feature>
<dbReference type="Pfam" id="PF08416">
    <property type="entry name" value="PTB"/>
    <property type="match status" value="1"/>
</dbReference>
<dbReference type="EMBL" id="ABJB010024883">
    <property type="status" value="NOT_ANNOTATED_CDS"/>
    <property type="molecule type" value="Genomic_DNA"/>
</dbReference>
<dbReference type="SUPFAM" id="SSF50729">
    <property type="entry name" value="PH domain-like"/>
    <property type="match status" value="1"/>
</dbReference>
<feature type="region of interest" description="Disordered" evidence="7">
    <location>
        <begin position="386"/>
        <end position="421"/>
    </location>
</feature>
<feature type="domain" description="SH2" evidence="8">
    <location>
        <begin position="865"/>
        <end position="958"/>
    </location>
</feature>
<dbReference type="Gene3D" id="2.30.29.30">
    <property type="entry name" value="Pleckstrin-homology domain (PH domain)/Phosphotyrosine-binding domain (PTB)"/>
    <property type="match status" value="1"/>
</dbReference>
<feature type="domain" description="Phosphatase tensin-type" evidence="9">
    <location>
        <begin position="1"/>
        <end position="116"/>
    </location>
</feature>
<dbReference type="EMBL" id="ABJB010786563">
    <property type="status" value="NOT_ANNOTATED_CDS"/>
    <property type="molecule type" value="Genomic_DNA"/>
</dbReference>
<dbReference type="SMART" id="SM00252">
    <property type="entry name" value="SH2"/>
    <property type="match status" value="1"/>
</dbReference>
<dbReference type="PROSITE" id="PS51182">
    <property type="entry name" value="C2_TENSIN"/>
    <property type="match status" value="1"/>
</dbReference>
<reference evidence="11 13" key="1">
    <citation type="submission" date="2008-03" db="EMBL/GenBank/DDBJ databases">
        <title>Annotation of Ixodes scapularis.</title>
        <authorList>
            <consortium name="Ixodes scapularis Genome Project Consortium"/>
            <person name="Caler E."/>
            <person name="Hannick L.I."/>
            <person name="Bidwell S."/>
            <person name="Joardar V."/>
            <person name="Thiagarajan M."/>
            <person name="Amedeo P."/>
            <person name="Galinsky K.J."/>
            <person name="Schobel S."/>
            <person name="Inman J."/>
            <person name="Hostetler J."/>
            <person name="Miller J."/>
            <person name="Hammond M."/>
            <person name="Megy K."/>
            <person name="Lawson D."/>
            <person name="Kodira C."/>
            <person name="Sutton G."/>
            <person name="Meyer J."/>
            <person name="Hill C.A."/>
            <person name="Birren B."/>
            <person name="Nene V."/>
            <person name="Collins F."/>
            <person name="Alarcon-Chaidez F."/>
            <person name="Wikel S."/>
            <person name="Strausberg R."/>
        </authorList>
    </citation>
    <scope>NUCLEOTIDE SEQUENCE [LARGE SCALE GENOMIC DNA]</scope>
    <source>
        <strain evidence="13">Wikel</strain>
        <strain evidence="11">Wikel colony</strain>
    </source>
</reference>
<dbReference type="EMBL" id="ABJB010805950">
    <property type="status" value="NOT_ANNOTATED_CDS"/>
    <property type="molecule type" value="Genomic_DNA"/>
</dbReference>
<keyword evidence="3" id="KW-0597">Phosphoprotein</keyword>
<evidence type="ECO:0000256" key="2">
    <source>
        <dbReference type="ARBA" id="ARBA00007881"/>
    </source>
</evidence>
<dbReference type="PROSITE" id="PS50001">
    <property type="entry name" value="SH2"/>
    <property type="match status" value="1"/>
</dbReference>
<dbReference type="InterPro" id="IPR000980">
    <property type="entry name" value="SH2"/>
</dbReference>
<dbReference type="VEuPathDB" id="VectorBase:ISCW011208"/>
<protein>
    <submittedName>
        <fullName evidence="11 12">Tensin, putative</fullName>
        <ecNumber evidence="11">3.1.3.67</ecNumber>
    </submittedName>
</protein>
<dbReference type="PROSITE" id="PS51181">
    <property type="entry name" value="PPASE_TENSIN"/>
    <property type="match status" value="1"/>
</dbReference>
<feature type="compositionally biased region" description="Basic and acidic residues" evidence="7">
    <location>
        <begin position="463"/>
        <end position="473"/>
    </location>
</feature>
<evidence type="ECO:0000256" key="1">
    <source>
        <dbReference type="ARBA" id="ARBA00004282"/>
    </source>
</evidence>
<dbReference type="InterPro" id="IPR033929">
    <property type="entry name" value="Tensin_PTB"/>
</dbReference>
<dbReference type="EnsemblMetazoa" id="ISCW011208-RA">
    <property type="protein sequence ID" value="ISCW011208-PA"/>
    <property type="gene ID" value="ISCW011208"/>
</dbReference>
<comment type="similarity">
    <text evidence="2">Belongs to the PTEN phosphatase protein family.</text>
</comment>
<dbReference type="EMBL" id="ABJB010969215">
    <property type="status" value="NOT_ANNOTATED_CDS"/>
    <property type="molecule type" value="Genomic_DNA"/>
</dbReference>
<dbReference type="SMART" id="SM00462">
    <property type="entry name" value="PTB"/>
    <property type="match status" value="1"/>
</dbReference>
<evidence type="ECO:0000256" key="5">
    <source>
        <dbReference type="ARBA" id="ARBA00022999"/>
    </source>
</evidence>
<dbReference type="InterPro" id="IPR029021">
    <property type="entry name" value="Prot-tyrosine_phosphatase-like"/>
</dbReference>
<proteinExistence type="evidence at protein level"/>
<dbReference type="OrthoDB" id="6273691at2759"/>
<feature type="region of interest" description="Disordered" evidence="7">
    <location>
        <begin position="562"/>
        <end position="626"/>
    </location>
</feature>
<accession>B7Q615</accession>
<feature type="compositionally biased region" description="Low complexity" evidence="7">
    <location>
        <begin position="518"/>
        <end position="537"/>
    </location>
</feature>
<dbReference type="InterPro" id="IPR006020">
    <property type="entry name" value="PTB/PI_dom"/>
</dbReference>
<dbReference type="InterPro" id="IPR036860">
    <property type="entry name" value="SH2_dom_sf"/>
</dbReference>
<keyword evidence="4" id="KW-0965">Cell junction</keyword>
<dbReference type="InterPro" id="IPR011993">
    <property type="entry name" value="PH-like_dom_sf"/>
</dbReference>
<evidence type="ECO:0000313" key="12">
    <source>
        <dbReference type="EnsemblMetazoa" id="ISCW011208-PA"/>
    </source>
</evidence>
<reference evidence="12" key="2">
    <citation type="submission" date="2020-05" db="UniProtKB">
        <authorList>
            <consortium name="EnsemblMetazoa"/>
        </authorList>
    </citation>
    <scope>IDENTIFICATION</scope>
    <source>
        <strain evidence="12">wikel</strain>
    </source>
</reference>
<dbReference type="SUPFAM" id="SSF49562">
    <property type="entry name" value="C2 domain (Calcium/lipid-binding domain, CaLB)"/>
    <property type="match status" value="1"/>
</dbReference>
<dbReference type="AlphaFoldDB" id="B7Q615"/>
<feature type="region of interest" description="Disordered" evidence="7">
    <location>
        <begin position="459"/>
        <end position="550"/>
    </location>
</feature>
<dbReference type="Pfam" id="PF10409">
    <property type="entry name" value="PTEN_C2"/>
    <property type="match status" value="1"/>
</dbReference>
<dbReference type="InterPro" id="IPR013625">
    <property type="entry name" value="PTB"/>
</dbReference>
<evidence type="ECO:0000256" key="3">
    <source>
        <dbReference type="ARBA" id="ARBA00022553"/>
    </source>
</evidence>
<feature type="compositionally biased region" description="Basic and acidic residues" evidence="7">
    <location>
        <begin position="541"/>
        <end position="550"/>
    </location>
</feature>
<feature type="non-terminal residue" evidence="11">
    <location>
        <position position="1"/>
    </location>
</feature>
<dbReference type="GO" id="GO:0005925">
    <property type="term" value="C:focal adhesion"/>
    <property type="evidence" value="ECO:0000318"/>
    <property type="project" value="GO_Central"/>
</dbReference>
<evidence type="ECO:0000259" key="8">
    <source>
        <dbReference type="PROSITE" id="PS50001"/>
    </source>
</evidence>
<dbReference type="EMBL" id="ABJB010679382">
    <property type="status" value="NOT_ANNOTATED_CDS"/>
    <property type="molecule type" value="Genomic_DNA"/>
</dbReference>
<evidence type="ECO:0000313" key="13">
    <source>
        <dbReference type="Proteomes" id="UP000001555"/>
    </source>
</evidence>
<keyword evidence="11" id="KW-0378">Hydrolase</keyword>
<dbReference type="HOGENOM" id="CLU_002189_0_0_1"/>
<keyword evidence="13" id="KW-1185">Reference proteome</keyword>
<dbReference type="Gene3D" id="2.60.40.1110">
    <property type="match status" value="1"/>
</dbReference>
<keyword evidence="5 6" id="KW-0727">SH2 domain</keyword>
<dbReference type="EC" id="3.1.3.67" evidence="11"/>
<dbReference type="SUPFAM" id="SSF55550">
    <property type="entry name" value="SH2 domain"/>
    <property type="match status" value="1"/>
</dbReference>
<feature type="compositionally biased region" description="Low complexity" evidence="7">
    <location>
        <begin position="303"/>
        <end position="312"/>
    </location>
</feature>
<feature type="compositionally biased region" description="Polar residues" evidence="7">
    <location>
        <begin position="478"/>
        <end position="493"/>
    </location>
</feature>
<feature type="compositionally biased region" description="Low complexity" evidence="7">
    <location>
        <begin position="716"/>
        <end position="736"/>
    </location>
</feature>
<dbReference type="VEuPathDB" id="VectorBase:ISCI011208"/>
<name>B7Q615_IXOSC</name>
<dbReference type="EMBL" id="DS864561">
    <property type="protein sequence ID" value="EEC14287.1"/>
    <property type="molecule type" value="Genomic_DNA"/>
</dbReference>
<feature type="compositionally biased region" description="Basic and acidic residues" evidence="7">
    <location>
        <begin position="498"/>
        <end position="511"/>
    </location>
</feature>
<dbReference type="EMBL" id="ABJB010560179">
    <property type="status" value="NOT_ANNOTATED_CDS"/>
    <property type="molecule type" value="Genomic_DNA"/>
</dbReference>
<evidence type="ECO:0000259" key="10">
    <source>
        <dbReference type="PROSITE" id="PS51182"/>
    </source>
</evidence>
<dbReference type="SUPFAM" id="SSF52799">
    <property type="entry name" value="(Phosphotyrosine protein) phosphatases II"/>
    <property type="match status" value="1"/>
</dbReference>
<feature type="region of interest" description="Disordered" evidence="7">
    <location>
        <begin position="793"/>
        <end position="840"/>
    </location>
</feature>
<dbReference type="SMART" id="SM01326">
    <property type="entry name" value="PTEN_C2"/>
    <property type="match status" value="1"/>
</dbReference>
<dbReference type="Proteomes" id="UP000001555">
    <property type="component" value="Unassembled WGS sequence"/>
</dbReference>
<organism>
    <name type="scientific">Ixodes scapularis</name>
    <name type="common">Black-legged tick</name>
    <name type="synonym">Deer tick</name>
    <dbReference type="NCBI Taxonomy" id="6945"/>
    <lineage>
        <taxon>Eukaryota</taxon>
        <taxon>Metazoa</taxon>
        <taxon>Ecdysozoa</taxon>
        <taxon>Arthropoda</taxon>
        <taxon>Chelicerata</taxon>
        <taxon>Arachnida</taxon>
        <taxon>Acari</taxon>
        <taxon>Parasitiformes</taxon>
        <taxon>Ixodida</taxon>
        <taxon>Ixodoidea</taxon>
        <taxon>Ixodidae</taxon>
        <taxon>Ixodinae</taxon>
        <taxon>Ixodes</taxon>
    </lineage>
</organism>
<dbReference type="InterPro" id="IPR029023">
    <property type="entry name" value="Tensin_phosphatase"/>
</dbReference>
<dbReference type="PaxDb" id="6945-B7Q615"/>
<evidence type="ECO:0000256" key="4">
    <source>
        <dbReference type="ARBA" id="ARBA00022949"/>
    </source>
</evidence>
<sequence length="1139" mass="123745">SLERQLSFAMDVTYVTEKIIVVTFPESGLDTTYRSNLKEVTRMLRTKHGSKYTVFNLSEKRHDLAKLNNQILELGWPAHLSPPLERLCTICKSLDAWFHSDPQNVAVLHSKPGDGRLEARGGLDGAGQALRGDILIKCYHKKQRPAGRSPIFRVQFHTCTLSGDRVLFTKRELDDAVSDPRFPDEGQVELQFSQRPNDFRGNGAVNEVVVPVDHTKDPLVKQDSYENFDLLREDSLSDLDDLFESNSIAVSHAEGPLDGNLYAMVSKGKQRPPADPHPGAGLAPPATQDGAGGDVLDGPHTVSMDSGISSSSGLHNYGNPGGPGHTSGNPGHHRGVVNGGGTVEVEVHHTTDSNPRKSSPRDPLKSEHAELDSLLDGMLREIRSMPNHPASTSSYQPGLRNHPAYHTLPTHTTAGSSYSNPGHGTIYYSYTSRTGPADQPQRNGDHDVVYRWQEPVSDGFGHSLDHGGDDQPYHTRRTSSPFSYGVNPSSPSMQRRRAQSESGRHSAEDRNYGTLRDSSVSPEPVGSGSWLQKQQQKLRARRESSWDDRHRKEAQLMAELRSTTAMRSPELQNGGGDSPLNGESPSFKASSYSTPLHVHTASKPPIHRGLSAPTSPIIPSRSSSRDVTLRRYPQWQPQPLPAPSQPIVRQKSDTSFDRERPFVAARRSHQQARDQVAAGGTSPHDVIASSVIYGDPSNAKRHTPGSPGSAGGMPGTYGTPYTYGTPGTPGTPYSPGAVPGAPTTPSRDHILTLLSDPPFAATTRPGPARDSGPYKFEEPVQLREMVPVAQSTPNKYFQDDGSLEGSTSWTTRAADESPSASPASGADRPATPAFPVPPRTPYMNQDSPEVIHHHPVFVKDTSKYWYKPNISREEAISVLKSKPPGTFIVRDSNSFPGAFGLALKVASPPPNVQNRTGDLSNELVRHFLIEPTAKGVRLKGCANEPVFGSLSALVYQHSIPPLLYLPIAVAGIWSVAPTTATTASSLMQQGAACNVLYLCTMDMESLTGPQAVRRAVAELLAISPPPVPTVVHFKVSSLGITLTDNNRKLFFRRHYALNAISFCGTDPEDRRWTQKDEDAGVTVTSRCFGFVARKPASKTDNQCHLFAELEPEQPASAIVNFVGKVMDSAGLTANRANII</sequence>
<comment type="subcellular location">
    <subcellularLocation>
        <location evidence="1">Cell junction</location>
    </subcellularLocation>
</comment>
<dbReference type="InterPro" id="IPR035892">
    <property type="entry name" value="C2_domain_sf"/>
</dbReference>
<evidence type="ECO:0000256" key="7">
    <source>
        <dbReference type="SAM" id="MobiDB-lite"/>
    </source>
</evidence>
<evidence type="ECO:0000313" key="11">
    <source>
        <dbReference type="EMBL" id="EEC14287.1"/>
    </source>
</evidence>
<dbReference type="EMBL" id="ABJB010492713">
    <property type="status" value="NOT_ANNOTATED_CDS"/>
    <property type="molecule type" value="Genomic_DNA"/>
</dbReference>
<dbReference type="PANTHER" id="PTHR45734:SF10">
    <property type="entry name" value="BLISTERY, ISOFORM A"/>
    <property type="match status" value="1"/>
</dbReference>
<dbReference type="VEuPathDB" id="VectorBase:ISCP_034209"/>
<dbReference type="STRING" id="6945.B7Q615"/>
<dbReference type="Pfam" id="PF00017">
    <property type="entry name" value="SH2"/>
    <property type="match status" value="1"/>
</dbReference>
<dbReference type="GO" id="GO:0016314">
    <property type="term" value="F:phosphatidylinositol-3,4,5-trisphosphate 3-phosphatase activity"/>
    <property type="evidence" value="ECO:0007669"/>
    <property type="project" value="UniProtKB-EC"/>
</dbReference>
<feature type="compositionally biased region" description="Polar residues" evidence="7">
    <location>
        <begin position="409"/>
        <end position="421"/>
    </location>
</feature>
<dbReference type="Gene3D" id="3.90.190.10">
    <property type="entry name" value="Protein tyrosine phosphatase superfamily"/>
    <property type="match status" value="1"/>
</dbReference>
<dbReference type="EMBL" id="ABJB010303006">
    <property type="status" value="NOT_ANNOTATED_CDS"/>
    <property type="molecule type" value="Genomic_DNA"/>
</dbReference>
<dbReference type="Gene3D" id="3.30.505.10">
    <property type="entry name" value="SH2 domain"/>
    <property type="match status" value="1"/>
</dbReference>
<evidence type="ECO:0000256" key="6">
    <source>
        <dbReference type="PROSITE-ProRule" id="PRU00191"/>
    </source>
</evidence>
<dbReference type="InterPro" id="IPR051484">
    <property type="entry name" value="Tensin_PTEN_phosphatase"/>
</dbReference>
<feature type="region of interest" description="Disordered" evidence="7">
    <location>
        <begin position="267"/>
        <end position="339"/>
    </location>
</feature>
<evidence type="ECO:0000259" key="9">
    <source>
        <dbReference type="PROSITE" id="PS51181"/>
    </source>
</evidence>